<evidence type="ECO:0000313" key="2">
    <source>
        <dbReference type="Proteomes" id="UP000240978"/>
    </source>
</evidence>
<gene>
    <name evidence="1" type="ORF">CLV42_108141</name>
</gene>
<dbReference type="Pfam" id="PF10851">
    <property type="entry name" value="DUF2652"/>
    <property type="match status" value="1"/>
</dbReference>
<dbReference type="Gene3D" id="3.30.70.1230">
    <property type="entry name" value="Nucleotide cyclase"/>
    <property type="match status" value="1"/>
</dbReference>
<name>A0A2P8G2L8_9BACT</name>
<dbReference type="InterPro" id="IPR029787">
    <property type="entry name" value="Nucleotide_cyclase"/>
</dbReference>
<dbReference type="SUPFAM" id="SSF55073">
    <property type="entry name" value="Nucleotide cyclase"/>
    <property type="match status" value="1"/>
</dbReference>
<comment type="caution">
    <text evidence="1">The sequence shown here is derived from an EMBL/GenBank/DDBJ whole genome shotgun (WGS) entry which is preliminary data.</text>
</comment>
<proteinExistence type="predicted"/>
<protein>
    <submittedName>
        <fullName evidence="1">Uncharacterized protein DUF2652</fullName>
    </submittedName>
</protein>
<reference evidence="1 2" key="1">
    <citation type="submission" date="2018-03" db="EMBL/GenBank/DDBJ databases">
        <title>Genomic Encyclopedia of Archaeal and Bacterial Type Strains, Phase II (KMG-II): from individual species to whole genera.</title>
        <authorList>
            <person name="Goeker M."/>
        </authorList>
    </citation>
    <scope>NUCLEOTIDE SEQUENCE [LARGE SCALE GENOMIC DNA]</scope>
    <source>
        <strain evidence="1 2">DSM 18107</strain>
    </source>
</reference>
<dbReference type="EMBL" id="PYGK01000008">
    <property type="protein sequence ID" value="PSL28222.1"/>
    <property type="molecule type" value="Genomic_DNA"/>
</dbReference>
<dbReference type="OrthoDB" id="625021at2"/>
<accession>A0A2P8G2L8</accession>
<keyword evidence="2" id="KW-1185">Reference proteome</keyword>
<dbReference type="InterPro" id="IPR020503">
    <property type="entry name" value="Uncharacterised_Rv2561"/>
</dbReference>
<sequence>MFIPPIFRNFITHIPRTMATTNATILIPDISGFTEFMTTTELNHSTLAINMLIDAMIKAIGDEYEVAEIEGDAVLLVRKGSAPSREEILNTCMNIFNAFHYQRKWMQQHMVCPCGACQAITNLTLKFVVHHGPVAEITVGRFVKQSGPEMIIAHRLLKNSIGSNEYLLITEKLFEEEINNPVQDELEWVSSSEEYPSIGTVNYRFALLNNAREKVPELPRLQNDYCVDNTCYVEKPIPANFRDVYMIVMNIPGRAEWVPGLRKVEQDIPAVFIGSIHYCTFEDYQAVVSPLRMTLSDEQIFYAESCIIPRLDLSLVYEFVFNKLDEKSCFFACRFLNNGQSPIPEDLHAELSQSMQDLAEKLAAYCIQMEGSPFDPAFQKE</sequence>
<dbReference type="AlphaFoldDB" id="A0A2P8G2L8"/>
<organism evidence="1 2">
    <name type="scientific">Chitinophaga ginsengisoli</name>
    <dbReference type="NCBI Taxonomy" id="363837"/>
    <lineage>
        <taxon>Bacteria</taxon>
        <taxon>Pseudomonadati</taxon>
        <taxon>Bacteroidota</taxon>
        <taxon>Chitinophagia</taxon>
        <taxon>Chitinophagales</taxon>
        <taxon>Chitinophagaceae</taxon>
        <taxon>Chitinophaga</taxon>
    </lineage>
</organism>
<dbReference type="Proteomes" id="UP000240978">
    <property type="component" value="Unassembled WGS sequence"/>
</dbReference>
<evidence type="ECO:0000313" key="1">
    <source>
        <dbReference type="EMBL" id="PSL28222.1"/>
    </source>
</evidence>